<keyword evidence="6 7" id="KW-0472">Membrane</keyword>
<dbReference type="Proteomes" id="UP000697472">
    <property type="component" value="Unassembled WGS sequence"/>
</dbReference>
<dbReference type="PANTHER" id="PTHR43549:SF3">
    <property type="entry name" value="MULTIDRUG RESISTANCE PROTEIN YPNP-RELATED"/>
    <property type="match status" value="1"/>
</dbReference>
<reference evidence="8 9" key="1">
    <citation type="submission" date="2021-01" db="EMBL/GenBank/DDBJ databases">
        <title>Genomic Encyclopedia of Type Strains, Phase IV (KMG-IV): sequencing the most valuable type-strain genomes for metagenomic binning, comparative biology and taxonomic classification.</title>
        <authorList>
            <person name="Goeker M."/>
        </authorList>
    </citation>
    <scope>NUCLEOTIDE SEQUENCE [LARGE SCALE GENOMIC DNA]</scope>
    <source>
        <strain evidence="8 9">DSM 27382</strain>
    </source>
</reference>
<gene>
    <name evidence="8" type="ORF">JOC28_000662</name>
</gene>
<evidence type="ECO:0000256" key="6">
    <source>
        <dbReference type="ARBA" id="ARBA00023136"/>
    </source>
</evidence>
<dbReference type="NCBIfam" id="TIGR00797">
    <property type="entry name" value="matE"/>
    <property type="match status" value="1"/>
</dbReference>
<feature type="transmembrane region" description="Helical" evidence="7">
    <location>
        <begin position="137"/>
        <end position="158"/>
    </location>
</feature>
<feature type="transmembrane region" description="Helical" evidence="7">
    <location>
        <begin position="415"/>
        <end position="436"/>
    </location>
</feature>
<keyword evidence="5 7" id="KW-1133">Transmembrane helix</keyword>
<evidence type="ECO:0000313" key="8">
    <source>
        <dbReference type="EMBL" id="MBM7642365.1"/>
    </source>
</evidence>
<sequence>MKSRAIDLTKGPVLKVLLLFAWPIMVSNLFQQLYNTADTMIVGHFLGEESLAAVGATSSIFDLIVGFALGIGNGLGIVIARYYGAGQKDMIKKSVASSLVIGLVLSFMVLLIGIFGLYPLLEFLGTPANIIDQSYDYISLIMMSVLVTFAYNLGAGLLRAIGDSLMALYILMFASLVNISLDLILITQAGMGVRGAAVATVTSQLLSALLCFAYIYKKAHILVPKRQHFSLDKALYRDLIGQGLSMGFMSSIVSIGTVILQSAINSLGVSIIAAQVTARRLMSFFIMPLTATATAIATFTSQNLGAGLTDRIRQGVKKASLVALVWGLISIVSLYTFGPFLIALISGSNKAELLTASENYLHFTTLFYPLLGVLFILRNCLQGLGQKITPLVSSIIELLGKILFVIFVIPHLGYWGVILCEPLIWIPMTLQLYWVYAKQSKAL</sequence>
<feature type="transmembrane region" description="Helical" evidence="7">
    <location>
        <begin position="192"/>
        <end position="216"/>
    </location>
</feature>
<dbReference type="InterPro" id="IPR002528">
    <property type="entry name" value="MATE_fam"/>
</dbReference>
<feature type="transmembrane region" description="Helical" evidence="7">
    <location>
        <begin position="281"/>
        <end position="300"/>
    </location>
</feature>
<feature type="transmembrane region" description="Helical" evidence="7">
    <location>
        <begin position="95"/>
        <end position="117"/>
    </location>
</feature>
<dbReference type="Pfam" id="PF01554">
    <property type="entry name" value="MatE"/>
    <property type="match status" value="2"/>
</dbReference>
<keyword evidence="4 7" id="KW-0812">Transmembrane</keyword>
<dbReference type="EMBL" id="JAFBEH010000010">
    <property type="protein sequence ID" value="MBM7642365.1"/>
    <property type="molecule type" value="Genomic_DNA"/>
</dbReference>
<evidence type="ECO:0000256" key="3">
    <source>
        <dbReference type="ARBA" id="ARBA00022475"/>
    </source>
</evidence>
<comment type="caution">
    <text evidence="8">The sequence shown here is derived from an EMBL/GenBank/DDBJ whole genome shotgun (WGS) entry which is preliminary data.</text>
</comment>
<evidence type="ECO:0000256" key="4">
    <source>
        <dbReference type="ARBA" id="ARBA00022692"/>
    </source>
</evidence>
<feature type="transmembrane region" description="Helical" evidence="7">
    <location>
        <begin position="165"/>
        <end position="186"/>
    </location>
</feature>
<organism evidence="8 9">
    <name type="scientific">Streptococcus loxodontisalivarius</name>
    <dbReference type="NCBI Taxonomy" id="1349415"/>
    <lineage>
        <taxon>Bacteria</taxon>
        <taxon>Bacillati</taxon>
        <taxon>Bacillota</taxon>
        <taxon>Bacilli</taxon>
        <taxon>Lactobacillales</taxon>
        <taxon>Streptococcaceae</taxon>
        <taxon>Streptococcus</taxon>
    </lineage>
</organism>
<keyword evidence="2" id="KW-0813">Transport</keyword>
<dbReference type="PIRSF" id="PIRSF006603">
    <property type="entry name" value="DinF"/>
    <property type="match status" value="1"/>
</dbReference>
<name>A0ABS2PQU5_9STRE</name>
<feature type="transmembrane region" description="Helical" evidence="7">
    <location>
        <begin position="360"/>
        <end position="377"/>
    </location>
</feature>
<keyword evidence="3" id="KW-1003">Cell membrane</keyword>
<proteinExistence type="predicted"/>
<evidence type="ECO:0000256" key="2">
    <source>
        <dbReference type="ARBA" id="ARBA00022448"/>
    </source>
</evidence>
<dbReference type="CDD" id="cd13138">
    <property type="entry name" value="MATE_yoeA_like"/>
    <property type="match status" value="1"/>
</dbReference>
<dbReference type="InterPro" id="IPR052031">
    <property type="entry name" value="Membrane_Transporter-Flippase"/>
</dbReference>
<feature type="transmembrane region" description="Helical" evidence="7">
    <location>
        <begin position="389"/>
        <end position="409"/>
    </location>
</feature>
<feature type="transmembrane region" description="Helical" evidence="7">
    <location>
        <begin position="50"/>
        <end position="83"/>
    </location>
</feature>
<evidence type="ECO:0000256" key="5">
    <source>
        <dbReference type="ARBA" id="ARBA00022989"/>
    </source>
</evidence>
<keyword evidence="9" id="KW-1185">Reference proteome</keyword>
<comment type="subcellular location">
    <subcellularLocation>
        <location evidence="1">Cell membrane</location>
        <topology evidence="1">Multi-pass membrane protein</topology>
    </subcellularLocation>
</comment>
<feature type="transmembrane region" description="Helical" evidence="7">
    <location>
        <begin position="252"/>
        <end position="275"/>
    </location>
</feature>
<evidence type="ECO:0000256" key="1">
    <source>
        <dbReference type="ARBA" id="ARBA00004651"/>
    </source>
</evidence>
<dbReference type="PANTHER" id="PTHR43549">
    <property type="entry name" value="MULTIDRUG RESISTANCE PROTEIN YPNP-RELATED"/>
    <property type="match status" value="1"/>
</dbReference>
<evidence type="ECO:0000256" key="7">
    <source>
        <dbReference type="SAM" id="Phobius"/>
    </source>
</evidence>
<feature type="transmembrane region" description="Helical" evidence="7">
    <location>
        <begin position="12"/>
        <end position="30"/>
    </location>
</feature>
<protein>
    <submittedName>
        <fullName evidence="8">MATE family efflux protein</fullName>
    </submittedName>
</protein>
<accession>A0ABS2PQU5</accession>
<dbReference type="RefSeq" id="WP_205009215.1">
    <property type="nucleotide sequence ID" value="NZ_JAFBEH010000010.1"/>
</dbReference>
<feature type="transmembrane region" description="Helical" evidence="7">
    <location>
        <begin position="321"/>
        <end position="345"/>
    </location>
</feature>
<evidence type="ECO:0000313" key="9">
    <source>
        <dbReference type="Proteomes" id="UP000697472"/>
    </source>
</evidence>
<dbReference type="InterPro" id="IPR048279">
    <property type="entry name" value="MdtK-like"/>
</dbReference>